<evidence type="ECO:0000313" key="3">
    <source>
        <dbReference type="Proteomes" id="UP001235269"/>
    </source>
</evidence>
<sequence length="113" mass="11911">MENGQILDLKANPPETVEDKPDQSAATPAVIDSALTKAITDEVLKKIEPLLLELQKIADKGNVGGAAPPPGLGALGAKGLTDTHVLSAMKNRKIQVEQALAKIKSHIETVSQR</sequence>
<evidence type="ECO:0000313" key="2">
    <source>
        <dbReference type="EMBL" id="MDQ0456215.1"/>
    </source>
</evidence>
<dbReference type="RefSeq" id="WP_307158410.1">
    <property type="nucleotide sequence ID" value="NZ_JAUSWH010000007.1"/>
</dbReference>
<keyword evidence="3" id="KW-1185">Reference proteome</keyword>
<accession>A0ABU0IFJ2</accession>
<feature type="region of interest" description="Disordered" evidence="1">
    <location>
        <begin position="1"/>
        <end position="28"/>
    </location>
</feature>
<evidence type="ECO:0000256" key="1">
    <source>
        <dbReference type="SAM" id="MobiDB-lite"/>
    </source>
</evidence>
<comment type="caution">
    <text evidence="2">The sequence shown here is derived from an EMBL/GenBank/DDBJ whole genome shotgun (WGS) entry which is preliminary data.</text>
</comment>
<dbReference type="Proteomes" id="UP001235269">
    <property type="component" value="Unassembled WGS sequence"/>
</dbReference>
<name>A0ABU0IFJ2_9HYPH</name>
<protein>
    <submittedName>
        <fullName evidence="2">Uncharacterized protein</fullName>
    </submittedName>
</protein>
<gene>
    <name evidence="2" type="ORF">QO005_002556</name>
</gene>
<reference evidence="2 3" key="1">
    <citation type="submission" date="2023-07" db="EMBL/GenBank/DDBJ databases">
        <title>Genomic Encyclopedia of Type Strains, Phase IV (KMG-IV): sequencing the most valuable type-strain genomes for metagenomic binning, comparative biology and taxonomic classification.</title>
        <authorList>
            <person name="Goeker M."/>
        </authorList>
    </citation>
    <scope>NUCLEOTIDE SEQUENCE [LARGE SCALE GENOMIC DNA]</scope>
    <source>
        <strain evidence="2 3">DSM 100301</strain>
    </source>
</reference>
<proteinExistence type="predicted"/>
<dbReference type="EMBL" id="JAUSWH010000007">
    <property type="protein sequence ID" value="MDQ0456215.1"/>
    <property type="molecule type" value="Genomic_DNA"/>
</dbReference>
<organism evidence="2 3">
    <name type="scientific">Rhizobium paknamense</name>
    <dbReference type="NCBI Taxonomy" id="1206817"/>
    <lineage>
        <taxon>Bacteria</taxon>
        <taxon>Pseudomonadati</taxon>
        <taxon>Pseudomonadota</taxon>
        <taxon>Alphaproteobacteria</taxon>
        <taxon>Hyphomicrobiales</taxon>
        <taxon>Rhizobiaceae</taxon>
        <taxon>Rhizobium/Agrobacterium group</taxon>
        <taxon>Rhizobium</taxon>
    </lineage>
</organism>